<evidence type="ECO:0008006" key="3">
    <source>
        <dbReference type="Google" id="ProtNLM"/>
    </source>
</evidence>
<organism evidence="1 2">
    <name type="scientific">Paucimonas lemoignei</name>
    <name type="common">Pseudomonas lemoignei</name>
    <dbReference type="NCBI Taxonomy" id="29443"/>
    <lineage>
        <taxon>Bacteria</taxon>
        <taxon>Pseudomonadati</taxon>
        <taxon>Pseudomonadota</taxon>
        <taxon>Betaproteobacteria</taxon>
        <taxon>Burkholderiales</taxon>
        <taxon>Burkholderiaceae</taxon>
        <taxon>Paucimonas</taxon>
    </lineage>
</organism>
<dbReference type="RefSeq" id="WP_132259492.1">
    <property type="nucleotide sequence ID" value="NZ_SLZQ01000009.1"/>
</dbReference>
<keyword evidence="2" id="KW-1185">Reference proteome</keyword>
<comment type="caution">
    <text evidence="1">The sequence shown here is derived from an EMBL/GenBank/DDBJ whole genome shotgun (WGS) entry which is preliminary data.</text>
</comment>
<accession>A0A4R3HTL5</accession>
<evidence type="ECO:0000313" key="2">
    <source>
        <dbReference type="Proteomes" id="UP000295382"/>
    </source>
</evidence>
<name>A0A4R3HTL5_PAULE</name>
<evidence type="ECO:0000313" key="1">
    <source>
        <dbReference type="EMBL" id="TCS35813.1"/>
    </source>
</evidence>
<protein>
    <recommendedName>
        <fullName evidence="3">Bacteriophage Rz lysis protein</fullName>
    </recommendedName>
</protein>
<reference evidence="1 2" key="1">
    <citation type="submission" date="2019-03" db="EMBL/GenBank/DDBJ databases">
        <title>Genomic Encyclopedia of Type Strains, Phase IV (KMG-IV): sequencing the most valuable type-strain genomes for metagenomic binning, comparative biology and taxonomic classification.</title>
        <authorList>
            <person name="Goeker M."/>
        </authorList>
    </citation>
    <scope>NUCLEOTIDE SEQUENCE [LARGE SCALE GENOMIC DNA]</scope>
    <source>
        <strain evidence="1 2">DSM 7445</strain>
    </source>
</reference>
<dbReference type="AlphaFoldDB" id="A0A4R3HTL5"/>
<sequence>MNLIRMGIYAVIAAAVVAVLAAITHGIYTHGYNAADAKWLKRETERKDIELASIQEELQAQEILKGQYEHEKQLLKKGHADEIAKSRALSAAAPRLRISAEICGELAVEAEADRAGGSNGGDPRTRLVPERVDQDFRALELKIEHVFAGCRVAQGHLQQNGMAP</sequence>
<dbReference type="Proteomes" id="UP000295382">
    <property type="component" value="Unassembled WGS sequence"/>
</dbReference>
<gene>
    <name evidence="1" type="ORF">EDC30_109112</name>
</gene>
<dbReference type="EMBL" id="SLZQ01000009">
    <property type="protein sequence ID" value="TCS35813.1"/>
    <property type="molecule type" value="Genomic_DNA"/>
</dbReference>
<proteinExistence type="predicted"/>